<dbReference type="Proteomes" id="UP000029861">
    <property type="component" value="Unassembled WGS sequence"/>
</dbReference>
<dbReference type="AlphaFoldDB" id="A0A4U8T2M8"/>
<evidence type="ECO:0000313" key="3">
    <source>
        <dbReference type="Proteomes" id="UP000029861"/>
    </source>
</evidence>
<reference evidence="1 4" key="3">
    <citation type="submission" date="2024-06" db="EMBL/GenBank/DDBJ databases">
        <title>Draft genome sequence of Helicobacter trogontum NHP16-4001.</title>
        <authorList>
            <person name="Rimbara E."/>
            <person name="Suzuki M."/>
        </authorList>
    </citation>
    <scope>NUCLEOTIDE SEQUENCE [LARGE SCALE GENOMIC DNA]</scope>
    <source>
        <strain evidence="1 4">NHP16-4001</strain>
    </source>
</reference>
<comment type="caution">
    <text evidence="2">The sequence shown here is derived from an EMBL/GenBank/DDBJ whole genome shotgun (WGS) entry which is preliminary data.</text>
</comment>
<accession>A0A4U8T2M8</accession>
<reference evidence="2 3" key="1">
    <citation type="journal article" date="2014" name="Genome Announc.">
        <title>Draft genome sequences of eight enterohepatic helicobacter species isolated from both laboratory and wild rodents.</title>
        <authorList>
            <person name="Sheh A."/>
            <person name="Shen Z."/>
            <person name="Fox J.G."/>
        </authorList>
    </citation>
    <scope>NUCLEOTIDE SEQUENCE [LARGE SCALE GENOMIC DNA]</scope>
    <source>
        <strain evidence="2 3">ATCC 49310</strain>
    </source>
</reference>
<dbReference type="EMBL" id="BAAFHN010000111">
    <property type="protein sequence ID" value="GAB0174043.1"/>
    <property type="molecule type" value="Genomic_DNA"/>
</dbReference>
<gene>
    <name evidence="2" type="ORF">LS80_010600</name>
    <name evidence="1" type="ORF">NHP164001_20660</name>
</gene>
<reference evidence="2" key="2">
    <citation type="submission" date="2018-04" db="EMBL/GenBank/DDBJ databases">
        <authorList>
            <person name="Sheh A."/>
            <person name="Shen Z."/>
            <person name="Mannion A.J."/>
            <person name="Fox J.G."/>
        </authorList>
    </citation>
    <scope>NUCLEOTIDE SEQUENCE</scope>
    <source>
        <strain evidence="2">ATCC 49310</strain>
    </source>
</reference>
<protein>
    <submittedName>
        <fullName evidence="2">Uncharacterized protein</fullName>
    </submittedName>
</protein>
<evidence type="ECO:0000313" key="4">
    <source>
        <dbReference type="Proteomes" id="UP001562457"/>
    </source>
</evidence>
<evidence type="ECO:0000313" key="1">
    <source>
        <dbReference type="EMBL" id="GAB0174043.1"/>
    </source>
</evidence>
<dbReference type="Proteomes" id="UP001562457">
    <property type="component" value="Unassembled WGS sequence"/>
</dbReference>
<organism evidence="2 3">
    <name type="scientific">Helicobacter trogontum</name>
    <dbReference type="NCBI Taxonomy" id="50960"/>
    <lineage>
        <taxon>Bacteria</taxon>
        <taxon>Pseudomonadati</taxon>
        <taxon>Campylobacterota</taxon>
        <taxon>Epsilonproteobacteria</taxon>
        <taxon>Campylobacterales</taxon>
        <taxon>Helicobacteraceae</taxon>
        <taxon>Helicobacter</taxon>
    </lineage>
</organism>
<evidence type="ECO:0000313" key="2">
    <source>
        <dbReference type="EMBL" id="TLD93685.1"/>
    </source>
</evidence>
<keyword evidence="4" id="KW-1185">Reference proteome</keyword>
<name>A0A4U8T2M8_9HELI</name>
<dbReference type="RefSeq" id="WP_034324406.1">
    <property type="nucleotide sequence ID" value="NZ_FZNF01000104.1"/>
</dbReference>
<dbReference type="EMBL" id="JRPK02000080">
    <property type="protein sequence ID" value="TLD93685.1"/>
    <property type="molecule type" value="Genomic_DNA"/>
</dbReference>
<sequence length="125" mass="14031">MNSQWVDVEFEESIPPNVIRIETEDDSGEYIEIILPTQTQGSNAQEEQGFWSKVVDTAKNVGLVAIDTLDTIGNIPTPYTKPAKIPKLILVGYKSARKLLKFDSLELQEILTKVDRLKKVTNKQG</sequence>
<proteinExistence type="predicted"/>